<evidence type="ECO:0000313" key="1">
    <source>
        <dbReference type="EMBL" id="CAB4147120.1"/>
    </source>
</evidence>
<name>A0A6J5MPZ5_9CAUD</name>
<organism evidence="1">
    <name type="scientific">uncultured Caudovirales phage</name>
    <dbReference type="NCBI Taxonomy" id="2100421"/>
    <lineage>
        <taxon>Viruses</taxon>
        <taxon>Duplodnaviria</taxon>
        <taxon>Heunggongvirae</taxon>
        <taxon>Uroviricota</taxon>
        <taxon>Caudoviricetes</taxon>
        <taxon>Peduoviridae</taxon>
        <taxon>Maltschvirus</taxon>
        <taxon>Maltschvirus maltsch</taxon>
    </lineage>
</organism>
<reference evidence="1" key="1">
    <citation type="submission" date="2020-04" db="EMBL/GenBank/DDBJ databases">
        <authorList>
            <person name="Chiriac C."/>
            <person name="Salcher M."/>
            <person name="Ghai R."/>
            <person name="Kavagutti S V."/>
        </authorList>
    </citation>
    <scope>NUCLEOTIDE SEQUENCE</scope>
</reference>
<proteinExistence type="predicted"/>
<accession>A0A6J5MPZ5</accession>
<protein>
    <submittedName>
        <fullName evidence="1">Uncharacterized protein</fullName>
    </submittedName>
</protein>
<sequence>MFLVVLCAALALLALYLVVSAIVEFPQDVDTFKR</sequence>
<dbReference type="EMBL" id="LR796479">
    <property type="protein sequence ID" value="CAB4147120.1"/>
    <property type="molecule type" value="Genomic_DNA"/>
</dbReference>
<gene>
    <name evidence="1" type="ORF">UFOVP509_14</name>
</gene>